<accession>A0A1X6PE13</accession>
<dbReference type="AlphaFoldDB" id="A0A1X6PE13"/>
<gene>
    <name evidence="2" type="ORF">BU14_0087s0048</name>
</gene>
<organism evidence="2 3">
    <name type="scientific">Porphyra umbilicalis</name>
    <name type="common">Purple laver</name>
    <name type="synonym">Red alga</name>
    <dbReference type="NCBI Taxonomy" id="2786"/>
    <lineage>
        <taxon>Eukaryota</taxon>
        <taxon>Rhodophyta</taxon>
        <taxon>Bangiophyceae</taxon>
        <taxon>Bangiales</taxon>
        <taxon>Bangiaceae</taxon>
        <taxon>Porphyra</taxon>
    </lineage>
</organism>
<feature type="compositionally biased region" description="Basic residues" evidence="1">
    <location>
        <begin position="1"/>
        <end position="11"/>
    </location>
</feature>
<reference evidence="2 3" key="1">
    <citation type="submission" date="2017-03" db="EMBL/GenBank/DDBJ databases">
        <title>WGS assembly of Porphyra umbilicalis.</title>
        <authorList>
            <person name="Brawley S.H."/>
            <person name="Blouin N.A."/>
            <person name="Ficko-Blean E."/>
            <person name="Wheeler G.L."/>
            <person name="Lohr M."/>
            <person name="Goodson H.V."/>
            <person name="Jenkins J.W."/>
            <person name="Blaby-Haas C.E."/>
            <person name="Helliwell K.E."/>
            <person name="Chan C."/>
            <person name="Marriage T."/>
            <person name="Bhattacharya D."/>
            <person name="Klein A.S."/>
            <person name="Badis Y."/>
            <person name="Brodie J."/>
            <person name="Cao Y."/>
            <person name="Collen J."/>
            <person name="Dittami S.M."/>
            <person name="Gachon C.M."/>
            <person name="Green B.R."/>
            <person name="Karpowicz S."/>
            <person name="Kim J.W."/>
            <person name="Kudahl U."/>
            <person name="Lin S."/>
            <person name="Michel G."/>
            <person name="Mittag M."/>
            <person name="Olson B.J."/>
            <person name="Pangilinan J."/>
            <person name="Peng Y."/>
            <person name="Qiu H."/>
            <person name="Shu S."/>
            <person name="Singer J.T."/>
            <person name="Smith A.G."/>
            <person name="Sprecher B.N."/>
            <person name="Wagner V."/>
            <person name="Wang W."/>
            <person name="Wang Z.-Y."/>
            <person name="Yan J."/>
            <person name="Yarish C."/>
            <person name="Zoeuner-Riek S."/>
            <person name="Zhuang Y."/>
            <person name="Zou Y."/>
            <person name="Lindquist E.A."/>
            <person name="Grimwood J."/>
            <person name="Barry K."/>
            <person name="Rokhsar D.S."/>
            <person name="Schmutz J."/>
            <person name="Stiller J.W."/>
            <person name="Grossman A.R."/>
            <person name="Prochnik S.E."/>
        </authorList>
    </citation>
    <scope>NUCLEOTIDE SEQUENCE [LARGE SCALE GENOMIC DNA]</scope>
    <source>
        <strain evidence="2">4086291</strain>
    </source>
</reference>
<sequence>MRTMRSWRRRTSAPPRGGRGRGCLGGWGALAVDREGDVMGGFGRAGVCEVGGGALRLGGQRVGGAGFGCSREAGWREASWAWPFPRCVACLASPCGVCGRPQPRGLVRAEPLSAALGRRRPRWRGHREGRATEAGRRRRCPAVLASSLSVGLRGAVDSHAYGDVCRCLPRTRSIWFPSVVVHLLCWKSCSRPWRFPVAAPRPWPSVGSASVRFTVPPPPPTTCRVDLCA</sequence>
<keyword evidence="3" id="KW-1185">Reference proteome</keyword>
<evidence type="ECO:0000256" key="1">
    <source>
        <dbReference type="SAM" id="MobiDB-lite"/>
    </source>
</evidence>
<evidence type="ECO:0000313" key="2">
    <source>
        <dbReference type="EMBL" id="OSX79101.1"/>
    </source>
</evidence>
<name>A0A1X6PE13_PORUM</name>
<evidence type="ECO:0000313" key="3">
    <source>
        <dbReference type="Proteomes" id="UP000218209"/>
    </source>
</evidence>
<dbReference type="EMBL" id="KV918798">
    <property type="protein sequence ID" value="OSX79101.1"/>
    <property type="molecule type" value="Genomic_DNA"/>
</dbReference>
<protein>
    <submittedName>
        <fullName evidence="2">Uncharacterized protein</fullName>
    </submittedName>
</protein>
<dbReference type="Proteomes" id="UP000218209">
    <property type="component" value="Unassembled WGS sequence"/>
</dbReference>
<feature type="region of interest" description="Disordered" evidence="1">
    <location>
        <begin position="1"/>
        <end position="20"/>
    </location>
</feature>
<proteinExistence type="predicted"/>